<name>A0A939EYL9_9BACT</name>
<feature type="compositionally biased region" description="Low complexity" evidence="1">
    <location>
        <begin position="47"/>
        <end position="65"/>
    </location>
</feature>
<dbReference type="RefSeq" id="WP_206984222.1">
    <property type="nucleotide sequence ID" value="NZ_JAFLQZ010000005.1"/>
</dbReference>
<feature type="region of interest" description="Disordered" evidence="1">
    <location>
        <begin position="43"/>
        <end position="65"/>
    </location>
</feature>
<proteinExistence type="predicted"/>
<dbReference type="AlphaFoldDB" id="A0A939EYL9"/>
<evidence type="ECO:0000313" key="3">
    <source>
        <dbReference type="Proteomes" id="UP000664144"/>
    </source>
</evidence>
<gene>
    <name evidence="2" type="ORF">J0X19_10040</name>
</gene>
<keyword evidence="3" id="KW-1185">Reference proteome</keyword>
<evidence type="ECO:0000313" key="2">
    <source>
        <dbReference type="EMBL" id="MBO0358283.1"/>
    </source>
</evidence>
<organism evidence="2 3">
    <name type="scientific">Hymenobacter telluris</name>
    <dbReference type="NCBI Taxonomy" id="2816474"/>
    <lineage>
        <taxon>Bacteria</taxon>
        <taxon>Pseudomonadati</taxon>
        <taxon>Bacteroidota</taxon>
        <taxon>Cytophagia</taxon>
        <taxon>Cytophagales</taxon>
        <taxon>Hymenobacteraceae</taxon>
        <taxon>Hymenobacter</taxon>
    </lineage>
</organism>
<reference evidence="2" key="1">
    <citation type="submission" date="2021-03" db="EMBL/GenBank/DDBJ databases">
        <authorList>
            <person name="Kim M.K."/>
        </authorList>
    </citation>
    <scope>NUCLEOTIDE SEQUENCE</scope>
    <source>
        <strain evidence="2">BT186</strain>
    </source>
</reference>
<protein>
    <submittedName>
        <fullName evidence="2">Uncharacterized protein</fullName>
    </submittedName>
</protein>
<dbReference type="Proteomes" id="UP000664144">
    <property type="component" value="Unassembled WGS sequence"/>
</dbReference>
<sequence length="458" mass="48807">MSEVSLFLRGKRRTSFSSPLAAARSWYFAFALGVVALSSCGTDSASTETTDPGTTTTPPATATTPAKAAPLQVNVFLELSGGMKGFMPVNTTATEPTAFQKRISLLASRTNSNPAVEQAQFWLSLNKTPQTSTYAHFRDVVQGDTKEAALGTELPTMLENILAQPNAAQKVNVVISDFIYGPQRQADVAVMGVRITDALAAATRKQLAVAVLAETSAFYGTFHPAVKTPKERIQLKGESRPYYIWIIGPAAAVGRYLNEVAPAVDAKTQQAYFGLSFPKVPYAAVLTQVPATSPLAPTSEGSGSISYAGAGVSTNLEVSDVKDGVDFTVALDLAQLPAAWREPSFLARNLQADLPGGAAKLVPNSVKVVSGTPSLAAYTHTVRVHLTSLPKEPATLTLRLPAPNVPAWVTQWSTENDNRTGPLNQTYRLTEIMTGLRDAFPQQLPTVFTASFSLSNQD</sequence>
<comment type="caution">
    <text evidence="2">The sequence shown here is derived from an EMBL/GenBank/DDBJ whole genome shotgun (WGS) entry which is preliminary data.</text>
</comment>
<dbReference type="EMBL" id="JAFLQZ010000005">
    <property type="protein sequence ID" value="MBO0358283.1"/>
    <property type="molecule type" value="Genomic_DNA"/>
</dbReference>
<accession>A0A939EYL9</accession>
<evidence type="ECO:0000256" key="1">
    <source>
        <dbReference type="SAM" id="MobiDB-lite"/>
    </source>
</evidence>